<feature type="domain" description="ABC transporter" evidence="10">
    <location>
        <begin position="751"/>
        <end position="992"/>
    </location>
</feature>
<dbReference type="GO" id="GO:0016887">
    <property type="term" value="F:ATP hydrolysis activity"/>
    <property type="evidence" value="ECO:0007669"/>
    <property type="project" value="InterPro"/>
</dbReference>
<evidence type="ECO:0000256" key="5">
    <source>
        <dbReference type="ARBA" id="ARBA00022741"/>
    </source>
</evidence>
<keyword evidence="5" id="KW-0547">Nucleotide-binding</keyword>
<dbReference type="EMBL" id="CAIX01000498">
    <property type="protein sequence ID" value="CCI10994.1"/>
    <property type="molecule type" value="Genomic_DNA"/>
</dbReference>
<keyword evidence="3" id="KW-0813">Transport</keyword>
<dbReference type="GO" id="GO:0016020">
    <property type="term" value="C:membrane"/>
    <property type="evidence" value="ECO:0007669"/>
    <property type="project" value="UniProtKB-SubCell"/>
</dbReference>
<feature type="transmembrane region" description="Helical" evidence="9">
    <location>
        <begin position="552"/>
        <end position="573"/>
    </location>
</feature>
<feature type="transmembrane region" description="Helical" evidence="9">
    <location>
        <begin position="1121"/>
        <end position="1138"/>
    </location>
</feature>
<comment type="caution">
    <text evidence="11">The sequence shown here is derived from an EMBL/GenBank/DDBJ whole genome shotgun (WGS) entry which is preliminary data.</text>
</comment>
<dbReference type="SUPFAM" id="SSF52540">
    <property type="entry name" value="P-loop containing nucleoside triphosphate hydrolases"/>
    <property type="match status" value="2"/>
</dbReference>
<dbReference type="Proteomes" id="UP000053237">
    <property type="component" value="Unassembled WGS sequence"/>
</dbReference>
<feature type="transmembrane region" description="Helical" evidence="9">
    <location>
        <begin position="1159"/>
        <end position="1185"/>
    </location>
</feature>
<dbReference type="InterPro" id="IPR003593">
    <property type="entry name" value="AAA+_ATPase"/>
</dbReference>
<feature type="transmembrane region" description="Helical" evidence="9">
    <location>
        <begin position="515"/>
        <end position="540"/>
    </location>
</feature>
<feature type="transmembrane region" description="Helical" evidence="9">
    <location>
        <begin position="585"/>
        <end position="604"/>
    </location>
</feature>
<feature type="transmembrane region" description="Helical" evidence="9">
    <location>
        <begin position="1217"/>
        <end position="1243"/>
    </location>
</feature>
<evidence type="ECO:0000256" key="2">
    <source>
        <dbReference type="ARBA" id="ARBA00006012"/>
    </source>
</evidence>
<name>A0A024FWI6_9STRA</name>
<evidence type="ECO:0000259" key="10">
    <source>
        <dbReference type="PROSITE" id="PS50893"/>
    </source>
</evidence>
<feature type="transmembrane region" description="Helical" evidence="9">
    <location>
        <begin position="610"/>
        <end position="628"/>
    </location>
</feature>
<feature type="transmembrane region" description="Helical" evidence="9">
    <location>
        <begin position="1090"/>
        <end position="1109"/>
    </location>
</feature>
<dbReference type="CDD" id="cd03232">
    <property type="entry name" value="ABCG_PDR_domain2"/>
    <property type="match status" value="1"/>
</dbReference>
<keyword evidence="4 9" id="KW-0812">Transmembrane</keyword>
<feature type="transmembrane region" description="Helical" evidence="9">
    <location>
        <begin position="1321"/>
        <end position="1343"/>
    </location>
</feature>
<dbReference type="InterPro" id="IPR027417">
    <property type="entry name" value="P-loop_NTPase"/>
</dbReference>
<evidence type="ECO:0000256" key="3">
    <source>
        <dbReference type="ARBA" id="ARBA00022448"/>
    </source>
</evidence>
<sequence>MIACSEEINHSPPDGSKKWADWEHGERHKFFVKQLESAFGRALPQIEIRVEHLSIGADLNIRPDTTPELPTLWNVVKQRLMMLLCVKRQAYHKRILSDFNGVFRPGTMTLLLGQPGSGKSTLMKYLSGRFETTKNMQLTGTVTYSGVEHSKLRKQMPQFASYVTQSDKHFPTLTVKETFDFAHAFCDSNIVKQTGSRISNGTDEQNNTAREILQYVATHMPELVINQLGLGNCQDTIVGNAMLRGVSGGERKRVTMGEMQFGLKNVYLMDEISTGLDSASTYDIIKYQSSLARTMSRTVMIALLQPPPQVFDLFDNLILLNDSHVMYQGPRVEAIEYFEKLGFRSPPHRDPADFLLDLGTQQQREYELHDGVPRTPAQFAELFEESEYYKKITSDLNAPVSEHLARVAKEDMSKMPEFQQTFRENLVTLIRRQWMLTFRNKAFLRGRSVMVIMMALIYGSAYIHLDPAAIQLVMGFLFSGLLFLALGQATQIATYTASREIFYKQRDANFYRTSAFVLSNSASQFPLALLESIVFGTVFYWMGGLFPSARDFILFLVILFLANMAFAAWFFFLSMAAPNLSIAKPLSMVSILIFILFAGFVILRNSMPKYLIWLYWLNPIAWALRGLAVLQYSDASFHVCVYSGIDYCTLYGRNFSEYSLELFDVPKDTFWIYWAIAFLLVVYAGFMWFSWVCLEYVRVPEPINIRLEVDKKEHVELDVYQVAQTPKAQPSGSADHSGGSGSEKHFIPVSLVFRNLWYTVPDPKRPKEWLDLLKGVSGFALPGTMTALMGSSGAGKTTLMDVIAGRKTGGRIKGEILLNGHVATDLAIRRATGYCEQMDIHSEASTFREALTFSTMLRQKASIPKNKKLDSVAECLDLLNLNPIADQIIRGSSMEEMKRLTIGVELAAQPSVLFLDEPTSGLDARSAKLIMDGVRKVADSGRTVVCTIHQPSYEVFSIFDNLLLLKRGGETVYFGPLGDSCRDLIEYFEAIPGIPPITEGYNPATWMLECIGAGVGHDVHNQSGIVEEFKTSELKKLMDVELDKAAIRTSGQVLQYSSHQASNQWTQCVYVTHRFLVLYWRTPSYNLTRIIVFIILALLFGLIFVSSNYRTYQQVNSALGMLYMATVFAGVVSFNSVLPIAISERNSFYRERASQTYSAVWYFVGSTVAEIPHVLFSTLVFTLIFYPMVGLQGFASGVVFWLAVTCHVLLSSYIGQFFAYALPSVAVAALLGTLFNTICFLFMGFSPPGNSVPSGYRWLYHIVPYRYALSIVVSTVFGKCKKPSDFGCQIVENTPPVLGTITAKEYVREVFNMSYENIGAYFGYLIIFIGIFRLFALLALQFVNHQKR</sequence>
<dbReference type="SMART" id="SM00382">
    <property type="entry name" value="AAA"/>
    <property type="match status" value="2"/>
</dbReference>
<keyword evidence="12" id="KW-1185">Reference proteome</keyword>
<dbReference type="PROSITE" id="PS50893">
    <property type="entry name" value="ABC_TRANSPORTER_2"/>
    <property type="match status" value="2"/>
</dbReference>
<dbReference type="Pfam" id="PF19055">
    <property type="entry name" value="ABC2_membrane_7"/>
    <property type="match status" value="1"/>
</dbReference>
<evidence type="ECO:0000256" key="7">
    <source>
        <dbReference type="ARBA" id="ARBA00022989"/>
    </source>
</evidence>
<comment type="subcellular location">
    <subcellularLocation>
        <location evidence="1">Membrane</location>
        <topology evidence="1">Multi-pass membrane protein</topology>
    </subcellularLocation>
</comment>
<dbReference type="GO" id="GO:0140359">
    <property type="term" value="F:ABC-type transporter activity"/>
    <property type="evidence" value="ECO:0007669"/>
    <property type="project" value="InterPro"/>
</dbReference>
<dbReference type="InterPro" id="IPR034003">
    <property type="entry name" value="ABCG_PDR_2"/>
</dbReference>
<proteinExistence type="inferred from homology"/>
<evidence type="ECO:0000256" key="1">
    <source>
        <dbReference type="ARBA" id="ARBA00004141"/>
    </source>
</evidence>
<dbReference type="Pfam" id="PF00005">
    <property type="entry name" value="ABC_tran"/>
    <property type="match status" value="2"/>
</dbReference>
<organism evidence="11 12">
    <name type="scientific">Albugo candida</name>
    <dbReference type="NCBI Taxonomy" id="65357"/>
    <lineage>
        <taxon>Eukaryota</taxon>
        <taxon>Sar</taxon>
        <taxon>Stramenopiles</taxon>
        <taxon>Oomycota</taxon>
        <taxon>Peronosporomycetes</taxon>
        <taxon>Albuginales</taxon>
        <taxon>Albuginaceae</taxon>
        <taxon>Albugo</taxon>
    </lineage>
</organism>
<gene>
    <name evidence="11" type="ORF">BN9_121850</name>
</gene>
<dbReference type="GO" id="GO:0005524">
    <property type="term" value="F:ATP binding"/>
    <property type="evidence" value="ECO:0007669"/>
    <property type="project" value="UniProtKB-KW"/>
</dbReference>
<evidence type="ECO:0000256" key="9">
    <source>
        <dbReference type="SAM" id="Phobius"/>
    </source>
</evidence>
<dbReference type="Pfam" id="PF01061">
    <property type="entry name" value="ABC2_membrane"/>
    <property type="match status" value="2"/>
</dbReference>
<comment type="similarity">
    <text evidence="2">Belongs to the ABC transporter superfamily. ABCG family. PDR (TC 3.A.1.205) subfamily.</text>
</comment>
<dbReference type="FunFam" id="3.40.50.300:FF:000528">
    <property type="entry name" value="ABC transporter G family member 31"/>
    <property type="match status" value="1"/>
</dbReference>
<accession>A0A024FWI6</accession>
<feature type="domain" description="ABC transporter" evidence="10">
    <location>
        <begin position="81"/>
        <end position="347"/>
    </location>
</feature>
<dbReference type="STRING" id="65357.A0A024FWI6"/>
<feature type="transmembrane region" description="Helical" evidence="9">
    <location>
        <begin position="469"/>
        <end position="494"/>
    </location>
</feature>
<evidence type="ECO:0000313" key="12">
    <source>
        <dbReference type="Proteomes" id="UP000053237"/>
    </source>
</evidence>
<dbReference type="InterPro" id="IPR013525">
    <property type="entry name" value="ABC2_TM"/>
</dbReference>
<evidence type="ECO:0000256" key="6">
    <source>
        <dbReference type="ARBA" id="ARBA00022840"/>
    </source>
</evidence>
<keyword evidence="7 9" id="KW-1133">Transmembrane helix</keyword>
<dbReference type="PANTHER" id="PTHR19241">
    <property type="entry name" value="ATP-BINDING CASSETTE TRANSPORTER"/>
    <property type="match status" value="1"/>
</dbReference>
<protein>
    <recommendedName>
        <fullName evidence="10">ABC transporter domain-containing protein</fullName>
    </recommendedName>
</protein>
<feature type="transmembrane region" description="Helical" evidence="9">
    <location>
        <begin position="1191"/>
        <end position="1210"/>
    </location>
</feature>
<dbReference type="OrthoDB" id="66620at2759"/>
<dbReference type="FunFam" id="3.40.50.300:FF:000289">
    <property type="entry name" value="ABC transporter G family member 31"/>
    <property type="match status" value="1"/>
</dbReference>
<dbReference type="InParanoid" id="A0A024FWI6"/>
<evidence type="ECO:0000313" key="11">
    <source>
        <dbReference type="EMBL" id="CCI10994.1"/>
    </source>
</evidence>
<evidence type="ECO:0000256" key="8">
    <source>
        <dbReference type="ARBA" id="ARBA00023136"/>
    </source>
</evidence>
<feature type="transmembrane region" description="Helical" evidence="9">
    <location>
        <begin position="672"/>
        <end position="697"/>
    </location>
</feature>
<evidence type="ECO:0000256" key="4">
    <source>
        <dbReference type="ARBA" id="ARBA00022692"/>
    </source>
</evidence>
<dbReference type="Gene3D" id="3.40.50.300">
    <property type="entry name" value="P-loop containing nucleotide triphosphate hydrolases"/>
    <property type="match status" value="2"/>
</dbReference>
<feature type="transmembrane region" description="Helical" evidence="9">
    <location>
        <begin position="442"/>
        <end position="463"/>
    </location>
</feature>
<dbReference type="InterPro" id="IPR043926">
    <property type="entry name" value="ABCG_dom"/>
</dbReference>
<reference evidence="11 12" key="1">
    <citation type="submission" date="2012-05" db="EMBL/GenBank/DDBJ databases">
        <title>Recombination and specialization in a pathogen metapopulation.</title>
        <authorList>
            <person name="Gardiner A."/>
            <person name="Kemen E."/>
            <person name="Schultz-Larsen T."/>
            <person name="MacLean D."/>
            <person name="Van Oosterhout C."/>
            <person name="Jones J.D.G."/>
        </authorList>
    </citation>
    <scope>NUCLEOTIDE SEQUENCE [LARGE SCALE GENOMIC DNA]</scope>
    <source>
        <strain evidence="11 12">Ac Nc2</strain>
    </source>
</reference>
<dbReference type="InterPro" id="IPR003439">
    <property type="entry name" value="ABC_transporter-like_ATP-bd"/>
</dbReference>
<keyword evidence="8 9" id="KW-0472">Membrane</keyword>
<keyword evidence="6" id="KW-0067">ATP-binding</keyword>